<feature type="chain" id="PRO_5021287615" evidence="1">
    <location>
        <begin position="19"/>
        <end position="87"/>
    </location>
</feature>
<feature type="signal peptide" evidence="1">
    <location>
        <begin position="1"/>
        <end position="18"/>
    </location>
</feature>
<gene>
    <name evidence="2" type="ORF">AVEN_50207_1</name>
</gene>
<sequence length="87" mass="9994">AMCGGVEMCVVVVGIVWSEDVPWSCEDGPWLWVLSGMKMCRGCGMRMYSWEMSSGVKMYSKVIYGLWKCMEEWSEKFGTWCESLVHC</sequence>
<dbReference type="EMBL" id="BGPR01268659">
    <property type="protein sequence ID" value="GBM92316.1"/>
    <property type="molecule type" value="Genomic_DNA"/>
</dbReference>
<name>A0A4Y2JT41_ARAVE</name>
<proteinExistence type="predicted"/>
<keyword evidence="3" id="KW-1185">Reference proteome</keyword>
<evidence type="ECO:0000313" key="3">
    <source>
        <dbReference type="Proteomes" id="UP000499080"/>
    </source>
</evidence>
<feature type="non-terminal residue" evidence="2">
    <location>
        <position position="1"/>
    </location>
</feature>
<dbReference type="Proteomes" id="UP000499080">
    <property type="component" value="Unassembled WGS sequence"/>
</dbReference>
<evidence type="ECO:0000256" key="1">
    <source>
        <dbReference type="SAM" id="SignalP"/>
    </source>
</evidence>
<comment type="caution">
    <text evidence="2">The sequence shown here is derived from an EMBL/GenBank/DDBJ whole genome shotgun (WGS) entry which is preliminary data.</text>
</comment>
<accession>A0A4Y2JT41</accession>
<organism evidence="2 3">
    <name type="scientific">Araneus ventricosus</name>
    <name type="common">Orbweaver spider</name>
    <name type="synonym">Epeira ventricosa</name>
    <dbReference type="NCBI Taxonomy" id="182803"/>
    <lineage>
        <taxon>Eukaryota</taxon>
        <taxon>Metazoa</taxon>
        <taxon>Ecdysozoa</taxon>
        <taxon>Arthropoda</taxon>
        <taxon>Chelicerata</taxon>
        <taxon>Arachnida</taxon>
        <taxon>Araneae</taxon>
        <taxon>Araneomorphae</taxon>
        <taxon>Entelegynae</taxon>
        <taxon>Araneoidea</taxon>
        <taxon>Araneidae</taxon>
        <taxon>Araneus</taxon>
    </lineage>
</organism>
<reference evidence="2 3" key="1">
    <citation type="journal article" date="2019" name="Sci. Rep.">
        <title>Orb-weaving spider Araneus ventricosus genome elucidates the spidroin gene catalogue.</title>
        <authorList>
            <person name="Kono N."/>
            <person name="Nakamura H."/>
            <person name="Ohtoshi R."/>
            <person name="Moran D.A.P."/>
            <person name="Shinohara A."/>
            <person name="Yoshida Y."/>
            <person name="Fujiwara M."/>
            <person name="Mori M."/>
            <person name="Tomita M."/>
            <person name="Arakawa K."/>
        </authorList>
    </citation>
    <scope>NUCLEOTIDE SEQUENCE [LARGE SCALE GENOMIC DNA]</scope>
</reference>
<protein>
    <submittedName>
        <fullName evidence="2">Uncharacterized protein</fullName>
    </submittedName>
</protein>
<evidence type="ECO:0000313" key="2">
    <source>
        <dbReference type="EMBL" id="GBM92316.1"/>
    </source>
</evidence>
<keyword evidence="1" id="KW-0732">Signal</keyword>
<dbReference type="AlphaFoldDB" id="A0A4Y2JT41"/>